<dbReference type="PANTHER" id="PTHR30399">
    <property type="entry name" value="UNCHARACTERIZED PROTEIN YGJP"/>
    <property type="match status" value="1"/>
</dbReference>
<name>A0ABX1MVN7_9RHOO</name>
<keyword evidence="4" id="KW-1185">Reference proteome</keyword>
<evidence type="ECO:0000313" key="4">
    <source>
        <dbReference type="Proteomes" id="UP000652074"/>
    </source>
</evidence>
<reference evidence="3 4" key="1">
    <citation type="submission" date="2019-12" db="EMBL/GenBank/DDBJ databases">
        <title>Comparative genomics gives insights into the taxonomy of the Azoarcus-Aromatoleum group and reveals separate origins of nif in the plant-associated Azoarcus and non-plant-associated Aromatoleum sub-groups.</title>
        <authorList>
            <person name="Lafos M."/>
            <person name="Maluk M."/>
            <person name="Batista M."/>
            <person name="Junghare M."/>
            <person name="Carmona M."/>
            <person name="Faoro H."/>
            <person name="Cruz L.M."/>
            <person name="Battistoni F."/>
            <person name="De Souza E."/>
            <person name="Pedrosa F."/>
            <person name="Chen W.-M."/>
            <person name="Poole P.S."/>
            <person name="Dixon R.A."/>
            <person name="James E.K."/>
        </authorList>
    </citation>
    <scope>NUCLEOTIDE SEQUENCE [LARGE SCALE GENOMIC DNA]</scope>
    <source>
        <strain evidence="3 4">ToN1</strain>
    </source>
</reference>
<dbReference type="InterPro" id="IPR002725">
    <property type="entry name" value="YgjP-like_metallopeptidase"/>
</dbReference>
<dbReference type="Gene3D" id="3.30.2010.10">
    <property type="entry name" value="Metalloproteases ('zincins'), catalytic domain"/>
    <property type="match status" value="1"/>
</dbReference>
<evidence type="ECO:0000256" key="1">
    <source>
        <dbReference type="SAM" id="MobiDB-lite"/>
    </source>
</evidence>
<sequence>MAGEGVSRAAGLSRPSRPATEESRSIRLGEQDLDYVLRRSPRRSFALQVDRRGVRVAVPWPATQPEIDRFIRSHHDWLLGKLAARVPAAAMAVEDGALFPLLGETCRLRLAGGVRSARWRLGADGVEELVLPDGGGARKALIRALRARALPWYGERVAEFCFRLGHAVPPVRLSSARTRWGSCSSRSGIRLHWRLIHLPPALIDYVVAHEVAHLAEMNHSPRFWAVVGALYPDWNAARVRLRDAGRALPVIDGADAALLAED</sequence>
<dbReference type="Proteomes" id="UP000652074">
    <property type="component" value="Unassembled WGS sequence"/>
</dbReference>
<accession>A0ABX1MVN7</accession>
<proteinExistence type="predicted"/>
<evidence type="ECO:0000259" key="2">
    <source>
        <dbReference type="Pfam" id="PF01863"/>
    </source>
</evidence>
<dbReference type="EMBL" id="WTVR01000041">
    <property type="protein sequence ID" value="NMF90405.1"/>
    <property type="molecule type" value="Genomic_DNA"/>
</dbReference>
<organism evidence="3 4">
    <name type="scientific">Aromatoleum petrolei</name>
    <dbReference type="NCBI Taxonomy" id="76116"/>
    <lineage>
        <taxon>Bacteria</taxon>
        <taxon>Pseudomonadati</taxon>
        <taxon>Pseudomonadota</taxon>
        <taxon>Betaproteobacteria</taxon>
        <taxon>Rhodocyclales</taxon>
        <taxon>Rhodocyclaceae</taxon>
        <taxon>Aromatoleum</taxon>
    </lineage>
</organism>
<evidence type="ECO:0000313" key="3">
    <source>
        <dbReference type="EMBL" id="NMF90405.1"/>
    </source>
</evidence>
<dbReference type="CDD" id="cd07344">
    <property type="entry name" value="M48_yhfN_like"/>
    <property type="match status" value="1"/>
</dbReference>
<feature type="domain" description="YgjP-like metallopeptidase" evidence="2">
    <location>
        <begin position="44"/>
        <end position="243"/>
    </location>
</feature>
<feature type="region of interest" description="Disordered" evidence="1">
    <location>
        <begin position="1"/>
        <end position="24"/>
    </location>
</feature>
<dbReference type="InterPro" id="IPR053136">
    <property type="entry name" value="UTP_pyrophosphatase-like"/>
</dbReference>
<protein>
    <submittedName>
        <fullName evidence="3">DUF45 domain-containing protein</fullName>
    </submittedName>
</protein>
<dbReference type="PANTHER" id="PTHR30399:SF1">
    <property type="entry name" value="UTP PYROPHOSPHATASE"/>
    <property type="match status" value="1"/>
</dbReference>
<dbReference type="Pfam" id="PF01863">
    <property type="entry name" value="YgjP-like"/>
    <property type="match status" value="1"/>
</dbReference>
<comment type="caution">
    <text evidence="3">The sequence shown here is derived from an EMBL/GenBank/DDBJ whole genome shotgun (WGS) entry which is preliminary data.</text>
</comment>
<gene>
    <name evidence="3" type="ORF">GPA26_18195</name>
</gene>